<sequence>MHDLGGKHYLLSEGVKGAFQVYSIHEERNCLPFARVARVRQKQGGLTIHFIGKMILETSLVNREGYCMQTEKNWLKRGVAVGVIAGSIFIIANKKTRAKITSSVGECREKTKQFVKIVNENREPFIKQLKTSGDKFSAVIDSASEDIRTLVDSSRHLKEHTQVLVKTLADTKSEFQLLSKKLTTENTMNEVKEESTSDLQ</sequence>
<evidence type="ECO:0008006" key="3">
    <source>
        <dbReference type="Google" id="ProtNLM"/>
    </source>
</evidence>
<name>A0A1H3H132_9BACI</name>
<dbReference type="EMBL" id="FNPI01000001">
    <property type="protein sequence ID" value="SDY08628.1"/>
    <property type="molecule type" value="Genomic_DNA"/>
</dbReference>
<gene>
    <name evidence="1" type="ORF">SAMN05421736_101329</name>
</gene>
<dbReference type="Proteomes" id="UP000198935">
    <property type="component" value="Unassembled WGS sequence"/>
</dbReference>
<proteinExistence type="predicted"/>
<protein>
    <recommendedName>
        <fullName evidence="3">YtxH domain-containing protein</fullName>
    </recommendedName>
</protein>
<evidence type="ECO:0000313" key="2">
    <source>
        <dbReference type="Proteomes" id="UP000198935"/>
    </source>
</evidence>
<dbReference type="AlphaFoldDB" id="A0A1H3H132"/>
<evidence type="ECO:0000313" key="1">
    <source>
        <dbReference type="EMBL" id="SDY08628.1"/>
    </source>
</evidence>
<accession>A0A1H3H132</accession>
<organism evidence="1 2">
    <name type="scientific">Evansella caseinilytica</name>
    <dbReference type="NCBI Taxonomy" id="1503961"/>
    <lineage>
        <taxon>Bacteria</taxon>
        <taxon>Bacillati</taxon>
        <taxon>Bacillota</taxon>
        <taxon>Bacilli</taxon>
        <taxon>Bacillales</taxon>
        <taxon>Bacillaceae</taxon>
        <taxon>Evansella</taxon>
    </lineage>
</organism>
<reference evidence="2" key="1">
    <citation type="submission" date="2016-10" db="EMBL/GenBank/DDBJ databases">
        <authorList>
            <person name="Varghese N."/>
            <person name="Submissions S."/>
        </authorList>
    </citation>
    <scope>NUCLEOTIDE SEQUENCE [LARGE SCALE GENOMIC DNA]</scope>
    <source>
        <strain evidence="2">SP</strain>
    </source>
</reference>
<keyword evidence="2" id="KW-1185">Reference proteome</keyword>